<feature type="compositionally biased region" description="Polar residues" evidence="14">
    <location>
        <begin position="805"/>
        <end position="824"/>
    </location>
</feature>
<feature type="compositionally biased region" description="Acidic residues" evidence="14">
    <location>
        <begin position="85"/>
        <end position="97"/>
    </location>
</feature>
<proteinExistence type="predicted"/>
<dbReference type="PROSITE" id="PS50118">
    <property type="entry name" value="HMG_BOX_2"/>
    <property type="match status" value="1"/>
</dbReference>
<feature type="region of interest" description="Disordered" evidence="14">
    <location>
        <begin position="1"/>
        <end position="47"/>
    </location>
</feature>
<feature type="compositionally biased region" description="Basic and acidic residues" evidence="14">
    <location>
        <begin position="397"/>
        <end position="421"/>
    </location>
</feature>
<dbReference type="Pfam" id="PF00505">
    <property type="entry name" value="HMG_box"/>
    <property type="match status" value="1"/>
</dbReference>
<dbReference type="InterPro" id="IPR052412">
    <property type="entry name" value="CC-Dev_Transcription_Reg"/>
</dbReference>
<keyword evidence="16" id="KW-1185">Reference proteome</keyword>
<sequence>MVGRLPGRPDSPATWRAQEVTVMKGSSRNKDHSTEGEGTGKRPKRKCLQWHPLLAKKLLDFSEEEEEEEEEEDIDKVPLLGADGLEQDADETEDDESSEQRARRPMNAFLLFCKRHRSLVRKEHPRLDNRGATKILADWWAVLDPKEKQKYTDMAKEYKDAFMKANPGYKWCPTTNKPVKTQTSTVTNRKKLWAFPSDSAKDLPSPRKVTKSEEMPQLNFGMADPTQMGGLSMLLLAGEHALTAQEVSSSTCQSDATNSTEACQKSSLFQFAEISSSTSQPGVPGAVKQTEESALFQFAEISSNTSQLSSPEPVKHCGKSALFQLAEISSSTSHSGPDLTKQCGTSALFQLAEMCLASEGVKVKEPGKTKVEASEDVAREVPDEMEAEELEKTTIKDSCKGKTEQSETGKIQNWDETKTEESETAQCRDFTSLVMESSLFERNDNTKDHMCPSPELSMIDMSIFGLSKPEKIKKKKKKNKLDRHTNEKSTPKKPCKKRQSSESDIESVMYTIEAVAKGDWGAERLAETPRKKARPASNVKGSMLDTKSPKKKVKSKEKKTSKEKPTEPTKESKPPDFLNITANKEVPCEAADNIKVEPLTPTEEVVPQSLPEQVKTEDSDCVKKIETCGSRKSERSCKGALYKTLVSEGMLTSLRANVDRGKRSSGKGNSSDHEGCWNEENWAFSQSGTSGNKKLKKTKPKEEFVLGRCSSVPRKKRKVGSGSSEQPKSNKAIFLEDKNSSEPAWKNKISISALNTPEPAMMHEPLVGSQKRKARKTKITHLVRTADGRVSPAGGTLEEKPKDLPQSSLQKASSAETDCNSECSRNAETEENHSITSDMPAVSAFFSLAALAEVAAMENVHRSQRATPLPHDGQPNEMSQAPVLISCADQ</sequence>
<dbReference type="InterPro" id="IPR009071">
    <property type="entry name" value="HMG_box_dom"/>
</dbReference>
<dbReference type="InterPro" id="IPR019102">
    <property type="entry name" value="TF_HMG_box_BBX_DUF2028"/>
</dbReference>
<evidence type="ECO:0000256" key="3">
    <source>
        <dbReference type="ARBA" id="ARBA00022553"/>
    </source>
</evidence>
<dbReference type="CDD" id="cd21989">
    <property type="entry name" value="HMG-box_HBP2"/>
    <property type="match status" value="1"/>
</dbReference>
<dbReference type="GeneID" id="116487004"/>
<organism evidence="16 17">
    <name type="scientific">Aythya fuligula</name>
    <name type="common">Tufted duck</name>
    <name type="synonym">Anas fuligula</name>
    <dbReference type="NCBI Taxonomy" id="219594"/>
    <lineage>
        <taxon>Eukaryota</taxon>
        <taxon>Metazoa</taxon>
        <taxon>Chordata</taxon>
        <taxon>Craniata</taxon>
        <taxon>Vertebrata</taxon>
        <taxon>Euteleostomi</taxon>
        <taxon>Archelosauria</taxon>
        <taxon>Archosauria</taxon>
        <taxon>Dinosauria</taxon>
        <taxon>Saurischia</taxon>
        <taxon>Theropoda</taxon>
        <taxon>Coelurosauria</taxon>
        <taxon>Aves</taxon>
        <taxon>Neognathae</taxon>
        <taxon>Galloanserae</taxon>
        <taxon>Anseriformes</taxon>
        <taxon>Anatidae</taxon>
        <taxon>Aythyinae</taxon>
        <taxon>Aythya</taxon>
    </lineage>
</organism>
<evidence type="ECO:0000256" key="10">
    <source>
        <dbReference type="ARBA" id="ARBA00073049"/>
    </source>
</evidence>
<keyword evidence="6 13" id="KW-0238">DNA-binding</keyword>
<feature type="compositionally biased region" description="Basic and acidic residues" evidence="14">
    <location>
        <begin position="28"/>
        <end position="40"/>
    </location>
</feature>
<evidence type="ECO:0000256" key="11">
    <source>
        <dbReference type="ARBA" id="ARBA00082639"/>
    </source>
</evidence>
<feature type="compositionally biased region" description="Basic and acidic residues" evidence="14">
    <location>
        <begin position="558"/>
        <end position="574"/>
    </location>
</feature>
<feature type="compositionally biased region" description="Basic and acidic residues" evidence="14">
    <location>
        <begin position="520"/>
        <end position="530"/>
    </location>
</feature>
<evidence type="ECO:0000256" key="13">
    <source>
        <dbReference type="PROSITE-ProRule" id="PRU00267"/>
    </source>
</evidence>
<dbReference type="SMART" id="SM00398">
    <property type="entry name" value="HMG"/>
    <property type="match status" value="1"/>
</dbReference>
<evidence type="ECO:0000256" key="14">
    <source>
        <dbReference type="SAM" id="MobiDB-lite"/>
    </source>
</evidence>
<evidence type="ECO:0000256" key="8">
    <source>
        <dbReference type="ARBA" id="ARBA00023242"/>
    </source>
</evidence>
<keyword evidence="4" id="KW-0832">Ubl conjugation</keyword>
<dbReference type="GO" id="GO:0000977">
    <property type="term" value="F:RNA polymerase II transcription regulatory region sequence-specific DNA binding"/>
    <property type="evidence" value="ECO:0007669"/>
    <property type="project" value="TreeGrafter"/>
</dbReference>
<keyword evidence="8 13" id="KW-0539">Nucleus</keyword>
<dbReference type="Proteomes" id="UP000504639">
    <property type="component" value="Chromosome 1"/>
</dbReference>
<evidence type="ECO:0000256" key="9">
    <source>
        <dbReference type="ARBA" id="ARBA00056859"/>
    </source>
</evidence>
<dbReference type="PANTHER" id="PTHR13059">
    <property type="entry name" value="HMG-BOX TRANSCRIPTION FACTOR BBX"/>
    <property type="match status" value="1"/>
</dbReference>
<reference evidence="17" key="1">
    <citation type="submission" date="2025-08" db="UniProtKB">
        <authorList>
            <consortium name="RefSeq"/>
        </authorList>
    </citation>
    <scope>IDENTIFICATION</scope>
    <source>
        <tissue evidence="17">Lung</tissue>
    </source>
</reference>
<feature type="DNA-binding region" description="HMG box" evidence="13">
    <location>
        <begin position="102"/>
        <end position="170"/>
    </location>
</feature>
<comment type="function">
    <text evidence="9">Transcription factor that is necessary for cell cycle progression from G1 to S phase.</text>
</comment>
<evidence type="ECO:0000256" key="5">
    <source>
        <dbReference type="ARBA" id="ARBA00023015"/>
    </source>
</evidence>
<evidence type="ECO:0000256" key="7">
    <source>
        <dbReference type="ARBA" id="ARBA00023163"/>
    </source>
</evidence>
<dbReference type="RefSeq" id="XP_032039442.1">
    <property type="nucleotide sequence ID" value="XM_032183551.1"/>
</dbReference>
<feature type="region of interest" description="Disordered" evidence="14">
    <location>
        <begin position="861"/>
        <end position="890"/>
    </location>
</feature>
<dbReference type="GO" id="GO:0000981">
    <property type="term" value="F:DNA-binding transcription factor activity, RNA polymerase II-specific"/>
    <property type="evidence" value="ECO:0007669"/>
    <property type="project" value="TreeGrafter"/>
</dbReference>
<dbReference type="InterPro" id="IPR049523">
    <property type="entry name" value="BBX_HMG-box"/>
</dbReference>
<dbReference type="AlphaFoldDB" id="A0A6J3CRB7"/>
<gene>
    <name evidence="17" type="primary">BBX</name>
</gene>
<feature type="compositionally biased region" description="Acidic residues" evidence="14">
    <location>
        <begin position="61"/>
        <end position="74"/>
    </location>
</feature>
<evidence type="ECO:0000313" key="17">
    <source>
        <dbReference type="RefSeq" id="XP_032039442.1"/>
    </source>
</evidence>
<feature type="region of interest" description="Disordered" evidence="14">
    <location>
        <begin position="594"/>
        <end position="617"/>
    </location>
</feature>
<evidence type="ECO:0000256" key="1">
    <source>
        <dbReference type="ARBA" id="ARBA00004123"/>
    </source>
</evidence>
<evidence type="ECO:0000259" key="15">
    <source>
        <dbReference type="PROSITE" id="PS50118"/>
    </source>
</evidence>
<feature type="domain" description="HMG box" evidence="15">
    <location>
        <begin position="102"/>
        <end position="170"/>
    </location>
</feature>
<feature type="region of interest" description="Disordered" evidence="14">
    <location>
        <begin position="655"/>
        <end position="739"/>
    </location>
</feature>
<dbReference type="GO" id="GO:0005634">
    <property type="term" value="C:nucleus"/>
    <property type="evidence" value="ECO:0007669"/>
    <property type="project" value="UniProtKB-SubCell"/>
</dbReference>
<dbReference type="PANTHER" id="PTHR13059:SF10">
    <property type="entry name" value="HMG BOX TRANSCRIPTION FACTOR BBX"/>
    <property type="match status" value="1"/>
</dbReference>
<keyword evidence="7" id="KW-0804">Transcription</keyword>
<feature type="region of interest" description="Disordered" evidence="14">
    <location>
        <begin position="397"/>
        <end position="422"/>
    </location>
</feature>
<keyword evidence="2" id="KW-1017">Isopeptide bond</keyword>
<evidence type="ECO:0000256" key="2">
    <source>
        <dbReference type="ARBA" id="ARBA00022499"/>
    </source>
</evidence>
<evidence type="ECO:0000313" key="16">
    <source>
        <dbReference type="Proteomes" id="UP000504639"/>
    </source>
</evidence>
<feature type="region of interest" description="Disordered" evidence="14">
    <location>
        <begin position="788"/>
        <end position="835"/>
    </location>
</feature>
<evidence type="ECO:0000256" key="6">
    <source>
        <dbReference type="ARBA" id="ARBA00023125"/>
    </source>
</evidence>
<feature type="region of interest" description="Disordered" evidence="14">
    <location>
        <begin position="466"/>
        <end position="579"/>
    </location>
</feature>
<comment type="subcellular location">
    <subcellularLocation>
        <location evidence="1">Nucleus</location>
    </subcellularLocation>
</comment>
<accession>A0A6J3CRB7</accession>
<evidence type="ECO:0000256" key="4">
    <source>
        <dbReference type="ARBA" id="ARBA00022843"/>
    </source>
</evidence>
<dbReference type="CTD" id="56987"/>
<name>A0A6J3CRB7_AYTFU</name>
<feature type="region of interest" description="Disordered" evidence="14">
    <location>
        <begin position="59"/>
        <end position="102"/>
    </location>
</feature>
<feature type="compositionally biased region" description="Basic residues" evidence="14">
    <location>
        <begin position="471"/>
        <end position="481"/>
    </location>
</feature>
<evidence type="ECO:0000256" key="12">
    <source>
        <dbReference type="ARBA" id="ARBA00082897"/>
    </source>
</evidence>
<dbReference type="Gene3D" id="1.10.30.10">
    <property type="entry name" value="High mobility group box domain"/>
    <property type="match status" value="1"/>
</dbReference>
<dbReference type="Pfam" id="PF09667">
    <property type="entry name" value="DUF2028"/>
    <property type="match status" value="1"/>
</dbReference>
<protein>
    <recommendedName>
        <fullName evidence="10">HMG box transcription factor BBX</fullName>
    </recommendedName>
    <alternativeName>
        <fullName evidence="12">Bobby sox homolog</fullName>
    </alternativeName>
    <alternativeName>
        <fullName evidence="11">HMG box-containing protein 2</fullName>
    </alternativeName>
</protein>
<dbReference type="InterPro" id="IPR036910">
    <property type="entry name" value="HMG_box_dom_sf"/>
</dbReference>
<keyword evidence="3" id="KW-0597">Phosphoprotein</keyword>
<feature type="compositionally biased region" description="Polar residues" evidence="14">
    <location>
        <begin position="683"/>
        <end position="692"/>
    </location>
</feature>
<keyword evidence="5" id="KW-0805">Transcription regulation</keyword>
<dbReference type="SUPFAM" id="SSF47095">
    <property type="entry name" value="HMG-box"/>
    <property type="match status" value="1"/>
</dbReference>
<dbReference type="FunFam" id="1.10.30.10:FF:000014">
    <property type="entry name" value="HMG box transcription factor BBX"/>
    <property type="match status" value="1"/>
</dbReference>